<dbReference type="EMBL" id="JAYWIO010000006">
    <property type="protein sequence ID" value="KAK7256468.1"/>
    <property type="molecule type" value="Genomic_DNA"/>
</dbReference>
<feature type="region of interest" description="Disordered" evidence="1">
    <location>
        <begin position="717"/>
        <end position="771"/>
    </location>
</feature>
<accession>A0AAN9EFW7</accession>
<gene>
    <name evidence="4" type="ORF">RIF29_29918</name>
</gene>
<dbReference type="Pfam" id="PF13960">
    <property type="entry name" value="DUF4218"/>
    <property type="match status" value="1"/>
</dbReference>
<protein>
    <recommendedName>
        <fullName evidence="6">DUF4218 domain-containing protein</fullName>
    </recommendedName>
</protein>
<evidence type="ECO:0000313" key="4">
    <source>
        <dbReference type="EMBL" id="KAK7256468.1"/>
    </source>
</evidence>
<evidence type="ECO:0008006" key="6">
    <source>
        <dbReference type="Google" id="ProtNLM"/>
    </source>
</evidence>
<reference evidence="4 5" key="1">
    <citation type="submission" date="2024-01" db="EMBL/GenBank/DDBJ databases">
        <title>The genomes of 5 underutilized Papilionoideae crops provide insights into root nodulation and disease resistanc.</title>
        <authorList>
            <person name="Yuan L."/>
        </authorList>
    </citation>
    <scope>NUCLEOTIDE SEQUENCE [LARGE SCALE GENOMIC DNA]</scope>
    <source>
        <strain evidence="4">ZHUSHIDOU_FW_LH</strain>
        <tissue evidence="4">Leaf</tissue>
    </source>
</reference>
<comment type="caution">
    <text evidence="4">The sequence shown here is derived from an EMBL/GenBank/DDBJ whole genome shotgun (WGS) entry which is preliminary data.</text>
</comment>
<dbReference type="PANTHER" id="PTHR48258:SF12">
    <property type="entry name" value="TRANSPOSON PROTEIN, CACTA, EN_SPM SUB-CLASS"/>
    <property type="match status" value="1"/>
</dbReference>
<organism evidence="4 5">
    <name type="scientific">Crotalaria pallida</name>
    <name type="common">Smooth rattlebox</name>
    <name type="synonym">Crotalaria striata</name>
    <dbReference type="NCBI Taxonomy" id="3830"/>
    <lineage>
        <taxon>Eukaryota</taxon>
        <taxon>Viridiplantae</taxon>
        <taxon>Streptophyta</taxon>
        <taxon>Embryophyta</taxon>
        <taxon>Tracheophyta</taxon>
        <taxon>Spermatophyta</taxon>
        <taxon>Magnoliopsida</taxon>
        <taxon>eudicotyledons</taxon>
        <taxon>Gunneridae</taxon>
        <taxon>Pentapetalae</taxon>
        <taxon>rosids</taxon>
        <taxon>fabids</taxon>
        <taxon>Fabales</taxon>
        <taxon>Fabaceae</taxon>
        <taxon>Papilionoideae</taxon>
        <taxon>50 kb inversion clade</taxon>
        <taxon>genistoids sensu lato</taxon>
        <taxon>core genistoids</taxon>
        <taxon>Crotalarieae</taxon>
        <taxon>Crotalaria</taxon>
    </lineage>
</organism>
<feature type="domain" description="DUF4218" evidence="3">
    <location>
        <begin position="274"/>
        <end position="386"/>
    </location>
</feature>
<evidence type="ECO:0000256" key="1">
    <source>
        <dbReference type="SAM" id="MobiDB-lite"/>
    </source>
</evidence>
<evidence type="ECO:0000259" key="3">
    <source>
        <dbReference type="Pfam" id="PF13960"/>
    </source>
</evidence>
<dbReference type="PANTHER" id="PTHR48258">
    <property type="entry name" value="DUF4218 DOMAIN-CONTAINING PROTEIN-RELATED"/>
    <property type="match status" value="1"/>
</dbReference>
<feature type="domain" description="DUF4216" evidence="2">
    <location>
        <begin position="561"/>
        <end position="637"/>
    </location>
</feature>
<dbReference type="AlphaFoldDB" id="A0AAN9EFW7"/>
<evidence type="ECO:0000259" key="2">
    <source>
        <dbReference type="Pfam" id="PF13952"/>
    </source>
</evidence>
<dbReference type="Proteomes" id="UP001372338">
    <property type="component" value="Unassembled WGS sequence"/>
</dbReference>
<feature type="compositionally biased region" description="Polar residues" evidence="1">
    <location>
        <begin position="717"/>
        <end position="726"/>
    </location>
</feature>
<keyword evidence="5" id="KW-1185">Reference proteome</keyword>
<sequence length="771" mass="87591">MPNSIPPSPNSSSSSSSFHSLSHSSYSSLIFIFTFFFFYSLSLLQTQVQSAAEEIANLVPTAVTPRAYMSSMLKIETWWEMVFHGSSSHRGPPIKLTGSNILKQLEAELIENVSEQWRKNNIFNSLPYWETQELKFNLDPMHIEKNVHDNVTYTMYDDTAKTKDNLKARKDLREMGIRKELWPDENGRYCPSVFTMSNAQKDVSLRTLINVKVPDGYSRNISCCIDAKKRKFVGMKSHDCHILMEHLLPLAIRNVLPDKVTAVLIELCSFFRQLCSKTLNSLDLDKLQSRIILTLCHLEMLFPPSFFTIMVHLTCHLVDEAKLGGPVQYRWMYLVERYLGHLKSLVRNKAQPEGSIAQGYLAEEVLTFCSQYLEGIETRINRPARVNDDTSASTSHPPSLFPPMGEAVGAFSTFELSTMEKIQAHRYVLLNCPAVKPYIDEFKDHVRRRSKGRKPTATQLEKIVSKDFIDWFPRKIMNPDISNNVLDDLKFLAKGPTKHARRFSAFNINGFKFRTTAREVDATTQNNGVFLTSSTSCVASGVDGNVREADLPYYGKLEDIIELNYYGKFKVTLFKCQWADTTRDWGIRKDKWGFTSINFSRLIHNGEREDHDPYIEASQAQMVYYVEDEVNKGWSVVVHVKPRDLYDMGEQDDNEVCEIEPCPEQDFDQFFGDINDLPLVREDAGEEFLSEENDINDIDMPKKKRINNLLKSVGRSTTHGLSSVGGSCSHAPSPVAGSSSHDPPQVSPPQLSPHSPSVDPAFSEPFSQLAF</sequence>
<proteinExistence type="predicted"/>
<dbReference type="Pfam" id="PF13952">
    <property type="entry name" value="DUF4216"/>
    <property type="match status" value="1"/>
</dbReference>
<evidence type="ECO:0000313" key="5">
    <source>
        <dbReference type="Proteomes" id="UP001372338"/>
    </source>
</evidence>
<dbReference type="InterPro" id="IPR025452">
    <property type="entry name" value="DUF4218"/>
</dbReference>
<name>A0AAN9EFW7_CROPI</name>
<dbReference type="InterPro" id="IPR025312">
    <property type="entry name" value="DUF4216"/>
</dbReference>